<feature type="transmembrane region" description="Helical" evidence="6">
    <location>
        <begin position="242"/>
        <end position="270"/>
    </location>
</feature>
<dbReference type="Gene3D" id="2.70.150.10">
    <property type="entry name" value="Calcium-transporting ATPase, cytoplasmic transduction domain A"/>
    <property type="match status" value="1"/>
</dbReference>
<dbReference type="Proteomes" id="UP000446866">
    <property type="component" value="Unassembled WGS sequence"/>
</dbReference>
<evidence type="ECO:0000313" key="8">
    <source>
        <dbReference type="EMBL" id="NBH61417.1"/>
    </source>
</evidence>
<evidence type="ECO:0000256" key="2">
    <source>
        <dbReference type="ARBA" id="ARBA00022692"/>
    </source>
</evidence>
<feature type="transmembrane region" description="Helical" evidence="6">
    <location>
        <begin position="619"/>
        <end position="636"/>
    </location>
</feature>
<name>A0A845QL41_9FIRM</name>
<dbReference type="PRINTS" id="PR00120">
    <property type="entry name" value="HATPASE"/>
</dbReference>
<feature type="transmembrane region" description="Helical" evidence="6">
    <location>
        <begin position="61"/>
        <end position="79"/>
    </location>
</feature>
<gene>
    <name evidence="8" type="ORF">D0435_07115</name>
</gene>
<feature type="transmembrane region" description="Helical" evidence="6">
    <location>
        <begin position="596"/>
        <end position="613"/>
    </location>
</feature>
<keyword evidence="4 6" id="KW-1133">Transmembrane helix</keyword>
<keyword evidence="8" id="KW-0378">Hydrolase</keyword>
<protein>
    <submittedName>
        <fullName evidence="8">HAD family hydrolase</fullName>
    </submittedName>
</protein>
<feature type="transmembrane region" description="Helical" evidence="6">
    <location>
        <begin position="711"/>
        <end position="728"/>
    </location>
</feature>
<dbReference type="Pfam" id="PF00122">
    <property type="entry name" value="E1-E2_ATPase"/>
    <property type="match status" value="1"/>
</dbReference>
<evidence type="ECO:0000313" key="9">
    <source>
        <dbReference type="Proteomes" id="UP000446866"/>
    </source>
</evidence>
<feature type="transmembrane region" description="Helical" evidence="6">
    <location>
        <begin position="740"/>
        <end position="760"/>
    </location>
</feature>
<keyword evidence="2 6" id="KW-0812">Transmembrane</keyword>
<dbReference type="NCBIfam" id="TIGR01494">
    <property type="entry name" value="ATPase_P-type"/>
    <property type="match status" value="2"/>
</dbReference>
<dbReference type="SFLD" id="SFLDS00003">
    <property type="entry name" value="Haloacid_Dehalogenase"/>
    <property type="match status" value="1"/>
</dbReference>
<dbReference type="Gene3D" id="1.20.1110.10">
    <property type="entry name" value="Calcium-transporting ATPase, transmembrane domain"/>
    <property type="match status" value="1"/>
</dbReference>
<dbReference type="Gene3D" id="3.40.1110.10">
    <property type="entry name" value="Calcium-transporting ATPase, cytoplasmic domain N"/>
    <property type="match status" value="1"/>
</dbReference>
<dbReference type="GO" id="GO:0016887">
    <property type="term" value="F:ATP hydrolysis activity"/>
    <property type="evidence" value="ECO:0007669"/>
    <property type="project" value="InterPro"/>
</dbReference>
<feature type="transmembrane region" description="Helical" evidence="6">
    <location>
        <begin position="208"/>
        <end position="230"/>
    </location>
</feature>
<dbReference type="InterPro" id="IPR008250">
    <property type="entry name" value="ATPase_P-typ_transduc_dom_A_sf"/>
</dbReference>
<dbReference type="GO" id="GO:0016020">
    <property type="term" value="C:membrane"/>
    <property type="evidence" value="ECO:0007669"/>
    <property type="project" value="UniProtKB-SubCell"/>
</dbReference>
<reference evidence="8 9" key="1">
    <citation type="submission" date="2018-08" db="EMBL/GenBank/DDBJ databases">
        <title>Murine metabolic-syndrome-specific gut microbial biobank.</title>
        <authorList>
            <person name="Liu C."/>
        </authorList>
    </citation>
    <scope>NUCLEOTIDE SEQUENCE [LARGE SCALE GENOMIC DNA]</scope>
    <source>
        <strain evidence="8 9">28</strain>
    </source>
</reference>
<accession>A0A845QL41</accession>
<feature type="transmembrane region" description="Helical" evidence="6">
    <location>
        <begin position="682"/>
        <end position="699"/>
    </location>
</feature>
<feature type="transmembrane region" description="Helical" evidence="6">
    <location>
        <begin position="37"/>
        <end position="55"/>
    </location>
</feature>
<dbReference type="CDD" id="cd02609">
    <property type="entry name" value="P-type_ATPase"/>
    <property type="match status" value="1"/>
</dbReference>
<dbReference type="InterPro" id="IPR036412">
    <property type="entry name" value="HAD-like_sf"/>
</dbReference>
<comment type="subcellular location">
    <subcellularLocation>
        <location evidence="1">Membrane</location>
        <topology evidence="1">Multi-pass membrane protein</topology>
    </subcellularLocation>
</comment>
<dbReference type="SUPFAM" id="SSF81665">
    <property type="entry name" value="Calcium ATPase, transmembrane domain M"/>
    <property type="match status" value="1"/>
</dbReference>
<evidence type="ECO:0000256" key="3">
    <source>
        <dbReference type="ARBA" id="ARBA00022967"/>
    </source>
</evidence>
<proteinExistence type="predicted"/>
<evidence type="ECO:0000256" key="6">
    <source>
        <dbReference type="SAM" id="Phobius"/>
    </source>
</evidence>
<comment type="caution">
    <text evidence="8">The sequence shown here is derived from an EMBL/GenBank/DDBJ whole genome shotgun (WGS) entry which is preliminary data.</text>
</comment>
<dbReference type="InterPro" id="IPR023214">
    <property type="entry name" value="HAD_sf"/>
</dbReference>
<dbReference type="Pfam" id="PF00702">
    <property type="entry name" value="Hydrolase"/>
    <property type="match status" value="1"/>
</dbReference>
<dbReference type="EMBL" id="QXWK01000011">
    <property type="protein sequence ID" value="NBH61417.1"/>
    <property type="molecule type" value="Genomic_DNA"/>
</dbReference>
<keyword evidence="9" id="KW-1185">Reference proteome</keyword>
<evidence type="ECO:0000256" key="1">
    <source>
        <dbReference type="ARBA" id="ARBA00004141"/>
    </source>
</evidence>
<evidence type="ECO:0000259" key="7">
    <source>
        <dbReference type="Pfam" id="PF00122"/>
    </source>
</evidence>
<evidence type="ECO:0000256" key="4">
    <source>
        <dbReference type="ARBA" id="ARBA00022989"/>
    </source>
</evidence>
<dbReference type="InterPro" id="IPR001757">
    <property type="entry name" value="P_typ_ATPase"/>
</dbReference>
<dbReference type="SUPFAM" id="SSF81653">
    <property type="entry name" value="Calcium ATPase, transduction domain A"/>
    <property type="match status" value="1"/>
</dbReference>
<organism evidence="8 9">
    <name type="scientific">Anaerotruncus colihominis</name>
    <dbReference type="NCBI Taxonomy" id="169435"/>
    <lineage>
        <taxon>Bacteria</taxon>
        <taxon>Bacillati</taxon>
        <taxon>Bacillota</taxon>
        <taxon>Clostridia</taxon>
        <taxon>Eubacteriales</taxon>
        <taxon>Oscillospiraceae</taxon>
        <taxon>Anaerotruncus</taxon>
    </lineage>
</organism>
<dbReference type="InterPro" id="IPR059000">
    <property type="entry name" value="ATPase_P-type_domA"/>
</dbReference>
<dbReference type="Gene3D" id="3.40.50.1000">
    <property type="entry name" value="HAD superfamily/HAD-like"/>
    <property type="match status" value="1"/>
</dbReference>
<feature type="domain" description="P-type ATPase A" evidence="7">
    <location>
        <begin position="93"/>
        <end position="187"/>
    </location>
</feature>
<keyword evidence="3" id="KW-1278">Translocase</keyword>
<dbReference type="InterPro" id="IPR023298">
    <property type="entry name" value="ATPase_P-typ_TM_dom_sf"/>
</dbReference>
<dbReference type="InterPro" id="IPR018303">
    <property type="entry name" value="ATPase_P-typ_P_site"/>
</dbReference>
<dbReference type="InterPro" id="IPR044492">
    <property type="entry name" value="P_typ_ATPase_HD_dom"/>
</dbReference>
<dbReference type="InterPro" id="IPR023299">
    <property type="entry name" value="ATPase_P-typ_cyto_dom_N"/>
</dbReference>
<dbReference type="PRINTS" id="PR00119">
    <property type="entry name" value="CATATPASE"/>
</dbReference>
<keyword evidence="5 6" id="KW-0472">Membrane</keyword>
<evidence type="ECO:0000256" key="5">
    <source>
        <dbReference type="ARBA" id="ARBA00023136"/>
    </source>
</evidence>
<dbReference type="GO" id="GO:0005524">
    <property type="term" value="F:ATP binding"/>
    <property type="evidence" value="ECO:0007669"/>
    <property type="project" value="InterPro"/>
</dbReference>
<dbReference type="PROSITE" id="PS00154">
    <property type="entry name" value="ATPASE_E1_E2"/>
    <property type="match status" value="1"/>
</dbReference>
<dbReference type="SUPFAM" id="SSF56784">
    <property type="entry name" value="HAD-like"/>
    <property type="match status" value="1"/>
</dbReference>
<dbReference type="SFLD" id="SFLDF00027">
    <property type="entry name" value="p-type_atpase"/>
    <property type="match status" value="1"/>
</dbReference>
<dbReference type="SFLD" id="SFLDG00002">
    <property type="entry name" value="C1.7:_P-type_atpase_like"/>
    <property type="match status" value="1"/>
</dbReference>
<feature type="transmembrane region" description="Helical" evidence="6">
    <location>
        <begin position="657"/>
        <end position="676"/>
    </location>
</feature>
<dbReference type="PANTHER" id="PTHR42861">
    <property type="entry name" value="CALCIUM-TRANSPORTING ATPASE"/>
    <property type="match status" value="1"/>
</dbReference>
<sequence>MLGLTAREAEERAAQGLSNEQVDSSTRTVEEIIKSNVFTYFNLIFTVLAVLLIVVGSFKDLTFMLVVFANTAIGIAQEIKSKKTLDNLKLLKMPKAHVFRDGKEVERPVEELVLDDVIVLRAGSQIPADAIVVDGSVQVNEALITGESDEITKTADSQLLSGSFVVSGTCAAKLTAVGRNSYISKLTIEATKDKHGEQSEMIKSLDKLVKVVGIIIIPVGLILLTQQYFILEDGFRHSVTSMVAAILGMIPEGLYMTASIAMVVSAMRLAKQEVLVQNMRCIETLARVNVLCVDKTGTITENEMKVAQMQRIYDGLTDDELSRLIGDLAFAQNPDNITMAAMQAYFTERSGRATLSVCGFSSKYKYCGASYEDGNFVLGAPEFVLREAFSQYEEEITKVSEQGYRVLAFARTEDVPDGQPLSGKVRLLGLVYLTNPIRKSAKETFRYFAENGVGVKVISGDNPVTVSNVALEAGIENADRYIDARQLVTERAVYEAVERYTVFGRVTPEQKRMFVKALKKQGKIVGMTGDGVNDILALRDADCSIAMASGSEAASNAAQLVLMDSDFSKMPSVVAEGRRVVNNIEKTASLFLTKNIFSLLLALFSIVNVLSYPLTPSQLTLITMFTIGAPSFVLSLEPNHDKITGTFFGKVFKMATPAGLTTFVSVSSLVIFGKVFDVDPDCISTACTILVGLVGFMILGKVAKPTNSFHVGLIAVMLLGMAYCFFFQKSFFGINQISTQAMMLLVVFLIATEGLFRYVYKFTSLCGRILDRGGKSRKTKEKKHRKKIKISWQ</sequence>
<dbReference type="AlphaFoldDB" id="A0A845QL41"/>
<dbReference type="RefSeq" id="WP_160201695.1">
    <property type="nucleotide sequence ID" value="NZ_QXWK01000011.1"/>
</dbReference>